<dbReference type="GO" id="GO:0012505">
    <property type="term" value="C:endomembrane system"/>
    <property type="evidence" value="ECO:0007669"/>
    <property type="project" value="UniProtKB-SubCell"/>
</dbReference>
<comment type="similarity">
    <text evidence="2">Belongs to the RLP family.</text>
</comment>
<dbReference type="SMR" id="M0WVA9"/>
<dbReference type="InterPro" id="IPR051502">
    <property type="entry name" value="RLP_Defense_Trigger"/>
</dbReference>
<dbReference type="Pfam" id="PF00560">
    <property type="entry name" value="LRR_1"/>
    <property type="match status" value="7"/>
</dbReference>
<evidence type="ECO:0000256" key="1">
    <source>
        <dbReference type="ARBA" id="ARBA00004167"/>
    </source>
</evidence>
<keyword evidence="4" id="KW-0812">Transmembrane</keyword>
<dbReference type="AlphaFoldDB" id="M0WVA9"/>
<keyword evidence="9" id="KW-1185">Reference proteome</keyword>
<reference evidence="8" key="2">
    <citation type="submission" date="2020-10" db="EMBL/GenBank/DDBJ databases">
        <authorList>
            <person name="Scholz U."/>
            <person name="Mascher M."/>
            <person name="Fiebig A."/>
        </authorList>
    </citation>
    <scope>NUCLEOTIDE SEQUENCE [LARGE SCALE GENOMIC DNA]</scope>
    <source>
        <strain evidence="8">cv. Morex</strain>
    </source>
</reference>
<proteinExistence type="inferred from homology"/>
<keyword evidence="5" id="KW-0677">Repeat</keyword>
<dbReference type="FunFam" id="3.80.10.10:FF:000095">
    <property type="entry name" value="LRR receptor-like serine/threonine-protein kinase GSO1"/>
    <property type="match status" value="1"/>
</dbReference>
<dbReference type="Proteomes" id="UP000011116">
    <property type="component" value="Chromosome 2H"/>
</dbReference>
<protein>
    <submittedName>
        <fullName evidence="8">Uncharacterized protein</fullName>
    </submittedName>
</protein>
<evidence type="ECO:0000256" key="4">
    <source>
        <dbReference type="ARBA" id="ARBA00022692"/>
    </source>
</evidence>
<dbReference type="PRINTS" id="PR00019">
    <property type="entry name" value="LEURICHRPT"/>
</dbReference>
<dbReference type="Gramene" id="HORVU.MOREX.r3.2HG0205100.1">
    <property type="protein sequence ID" value="HORVU.MOREX.r3.2HG0205100.1"/>
    <property type="gene ID" value="HORVU.MOREX.r3.2HG0205100"/>
</dbReference>
<dbReference type="GO" id="GO:0004672">
    <property type="term" value="F:protein kinase activity"/>
    <property type="evidence" value="ECO:0000318"/>
    <property type="project" value="GO_Central"/>
</dbReference>
<dbReference type="SUPFAM" id="SSF52058">
    <property type="entry name" value="L domain-like"/>
    <property type="match status" value="1"/>
</dbReference>
<dbReference type="PROSITE" id="PS51450">
    <property type="entry name" value="LRR"/>
    <property type="match status" value="1"/>
</dbReference>
<evidence type="ECO:0000256" key="6">
    <source>
        <dbReference type="ARBA" id="ARBA00022989"/>
    </source>
</evidence>
<dbReference type="PANTHER" id="PTHR48062">
    <property type="entry name" value="RECEPTOR-LIKE PROTEIN 14"/>
    <property type="match status" value="1"/>
</dbReference>
<evidence type="ECO:0000256" key="3">
    <source>
        <dbReference type="ARBA" id="ARBA00022614"/>
    </source>
</evidence>
<dbReference type="Gene3D" id="3.80.10.10">
    <property type="entry name" value="Ribonuclease Inhibitor"/>
    <property type="match status" value="4"/>
</dbReference>
<evidence type="ECO:0000313" key="8">
    <source>
        <dbReference type="EnsemblPlants" id="HORVU.MOREX.r3.2HG0205100.1"/>
    </source>
</evidence>
<evidence type="ECO:0000313" key="9">
    <source>
        <dbReference type="Proteomes" id="UP000011116"/>
    </source>
</evidence>
<dbReference type="InterPro" id="IPR003591">
    <property type="entry name" value="Leu-rich_rpt_typical-subtyp"/>
</dbReference>
<dbReference type="Pfam" id="PF13855">
    <property type="entry name" value="LRR_8"/>
    <property type="match status" value="1"/>
</dbReference>
<evidence type="ECO:0000256" key="2">
    <source>
        <dbReference type="ARBA" id="ARBA00009592"/>
    </source>
</evidence>
<dbReference type="ExpressionAtlas" id="M0WVA9">
    <property type="expression patterns" value="baseline"/>
</dbReference>
<dbReference type="EnsemblPlants" id="HORVU.MOREX.r3.2HG0205100.1">
    <property type="protein sequence ID" value="HORVU.MOREX.r3.2HG0205100.1"/>
    <property type="gene ID" value="HORVU.MOREX.r3.2HG0205100"/>
</dbReference>
<dbReference type="SUPFAM" id="SSF52047">
    <property type="entry name" value="RNI-like"/>
    <property type="match status" value="1"/>
</dbReference>
<reference evidence="8" key="3">
    <citation type="submission" date="2022-01" db="UniProtKB">
        <authorList>
            <consortium name="EnsemblPlants"/>
        </authorList>
    </citation>
    <scope>IDENTIFICATION</scope>
    <source>
        <strain evidence="8">subsp. vulgare</strain>
    </source>
</reference>
<dbReference type="PANTHER" id="PTHR48062:SF56">
    <property type="entry name" value="OS04G0647900 PROTEIN"/>
    <property type="match status" value="1"/>
</dbReference>
<dbReference type="SMART" id="SM00369">
    <property type="entry name" value="LRR_TYP"/>
    <property type="match status" value="5"/>
</dbReference>
<comment type="subcellular location">
    <subcellularLocation>
        <location evidence="1">Membrane</location>
        <topology evidence="1">Single-pass membrane protein</topology>
    </subcellularLocation>
</comment>
<accession>M0WVA9</accession>
<keyword evidence="7" id="KW-0472">Membrane</keyword>
<dbReference type="InterPro" id="IPR001611">
    <property type="entry name" value="Leu-rich_rpt"/>
</dbReference>
<evidence type="ECO:0000256" key="7">
    <source>
        <dbReference type="ARBA" id="ARBA00023136"/>
    </source>
</evidence>
<keyword evidence="6" id="KW-1133">Transmembrane helix</keyword>
<name>M0WVA9_HORVV</name>
<dbReference type="GO" id="GO:0005886">
    <property type="term" value="C:plasma membrane"/>
    <property type="evidence" value="ECO:0007669"/>
    <property type="project" value="UniProtKB-SubCell"/>
</dbReference>
<dbReference type="InterPro" id="IPR032675">
    <property type="entry name" value="LRR_dom_sf"/>
</dbReference>
<sequence>MNEIPPAAVVKNLRNLRQLNMSWNSFDGNLPESLFSLPCLKIPDLSGNNFGGQIPISSSLGPIALEVLDLSINFINGTIPVTVLKNIRNLNLRGNQFSGSLPVSLFTLPHLKFLDLSFNNLEGRFPINLTSEPVPLEVLKLDSNYMSGALPSERAFQNLQNLRELFLSFNQFSGNIPTFLFSLPHIERLDLSSNLFRGPISINPSSNLSSSLKSLRFYQNNLTGRISFIWLGNLRKLEEIDLLGNANLAVDVNIPGWTPPFQLKHLVLSGCDFEKNIIEEPHFLRTQSHLEVLDLSNNNLSGSMPNWLFTEEATLRELRLGNNSLTGSIDPIWHTQPFLQSIDIHMNHATGQLPANIGSLFPRLSILDVSSNNIVGHIPTSLCEIRHMSILHLSNNKLSGEVPACVFTNYSLLLTLKLSNNKLGGQLFGGVNSMYNNIKELYLDNNKFGGTIPQNLSGESLMFMDLHDNELSGKLGTVSRITQGNMCAAPDPVAHEDVGETLSDPTLYAVTVASFVLGFWAIVGFSFCHPYGRSVMLKLQFTPKKNS</sequence>
<evidence type="ECO:0000256" key="5">
    <source>
        <dbReference type="ARBA" id="ARBA00022737"/>
    </source>
</evidence>
<organism evidence="8 9">
    <name type="scientific">Hordeum vulgare subsp. vulgare</name>
    <name type="common">Domesticated barley</name>
    <dbReference type="NCBI Taxonomy" id="112509"/>
    <lineage>
        <taxon>Eukaryota</taxon>
        <taxon>Viridiplantae</taxon>
        <taxon>Streptophyta</taxon>
        <taxon>Embryophyta</taxon>
        <taxon>Tracheophyta</taxon>
        <taxon>Spermatophyta</taxon>
        <taxon>Magnoliopsida</taxon>
        <taxon>Liliopsida</taxon>
        <taxon>Poales</taxon>
        <taxon>Poaceae</taxon>
        <taxon>BOP clade</taxon>
        <taxon>Pooideae</taxon>
        <taxon>Triticodae</taxon>
        <taxon>Triticeae</taxon>
        <taxon>Hordeinae</taxon>
        <taxon>Hordeum</taxon>
    </lineage>
</organism>
<reference evidence="9" key="1">
    <citation type="journal article" date="2012" name="Nature">
        <title>A physical, genetic and functional sequence assembly of the barley genome.</title>
        <authorList>
            <consortium name="The International Barley Genome Sequencing Consortium"/>
            <person name="Mayer K.F."/>
            <person name="Waugh R."/>
            <person name="Brown J.W."/>
            <person name="Schulman A."/>
            <person name="Langridge P."/>
            <person name="Platzer M."/>
            <person name="Fincher G.B."/>
            <person name="Muehlbauer G.J."/>
            <person name="Sato K."/>
            <person name="Close T.J."/>
            <person name="Wise R.P."/>
            <person name="Stein N."/>
        </authorList>
    </citation>
    <scope>NUCLEOTIDE SEQUENCE [LARGE SCALE GENOMIC DNA]</scope>
    <source>
        <strain evidence="9">cv. Morex</strain>
    </source>
</reference>
<keyword evidence="3" id="KW-0433">Leucine-rich repeat</keyword>